<sequence>QPNYNIIYKSFYSLYKDTTIILEVQSSERSNEVWECFEWFTNNAKHFIFSMQGQIS</sequence>
<organism evidence="1">
    <name type="scientific">Lepeophtheirus salmonis</name>
    <name type="common">Salmon louse</name>
    <name type="synonym">Caligus salmonis</name>
    <dbReference type="NCBI Taxonomy" id="72036"/>
    <lineage>
        <taxon>Eukaryota</taxon>
        <taxon>Metazoa</taxon>
        <taxon>Ecdysozoa</taxon>
        <taxon>Arthropoda</taxon>
        <taxon>Crustacea</taxon>
        <taxon>Multicrustacea</taxon>
        <taxon>Hexanauplia</taxon>
        <taxon>Copepoda</taxon>
        <taxon>Siphonostomatoida</taxon>
        <taxon>Caligidae</taxon>
        <taxon>Lepeophtheirus</taxon>
    </lineage>
</organism>
<feature type="non-terminal residue" evidence="1">
    <location>
        <position position="1"/>
    </location>
</feature>
<evidence type="ECO:0000313" key="1">
    <source>
        <dbReference type="EMBL" id="CDW22005.1"/>
    </source>
</evidence>
<protein>
    <submittedName>
        <fullName evidence="1">Uncharacterized protein</fullName>
    </submittedName>
</protein>
<reference evidence="1" key="1">
    <citation type="submission" date="2014-05" db="EMBL/GenBank/DDBJ databases">
        <authorList>
            <person name="Chronopoulou M."/>
        </authorList>
    </citation>
    <scope>NUCLEOTIDE SEQUENCE</scope>
    <source>
        <tissue evidence="1">Whole organism</tissue>
    </source>
</reference>
<accession>A0A0K2T885</accession>
<dbReference type="EMBL" id="HACA01004644">
    <property type="protein sequence ID" value="CDW22005.1"/>
    <property type="molecule type" value="Transcribed_RNA"/>
</dbReference>
<dbReference type="AlphaFoldDB" id="A0A0K2T885"/>
<proteinExistence type="predicted"/>
<name>A0A0K2T885_LEPSM</name>